<dbReference type="SMR" id="A0A836G5F3"/>
<feature type="region of interest" description="Disordered" evidence="1">
    <location>
        <begin position="720"/>
        <end position="748"/>
    </location>
</feature>
<sequence length="806" mass="85875">MLTWSCPRLRRRGTGHVVKYLEGVPTPTKLIDHLAGADLHASAELPFFTTVPRYVDAQREQRLSRLFFHHVLYPAGGSRLPYQAVVVRGGRAVRAAVAHILRVKEKPSGMLHRREQQRQQRAAVGPPALHRPSPLAVPSSQLGSSKPTPSPPGAAKMPFMNASTAVPAEYISAAASWARVDPARRPFFFARTSRGHEHRHNSQRLPEDTKRSVRTVEDTMLAPLRGVVEHFWNESKHYKNSSCQDTTDGLPSTSLAASDDMAERVRQLLVSPAAGLLWMPASVPSAVDACEGAGDTSNSVPDSPGKRCWAELMAHVRKRATATMMHGGASGGSDVEYAGAVRTSVYVQTRLPPSATVALPLAHVRNDSHGSRQVAGDLSLHEDASEEVICRIAGGVEPVVPFAVGRPFAPVEAKGAAASLSDRIFAHVTCLTQLSVRVSSAPPAKAPAVGAASDVPGATAKSQAANVPAGTHSSKETAPHSHRSSLDSAEPWRLGGVGLDLMIPLRARTVAEHHPTKPSAHSHERVATPAESGTSPVNVNANAGVAEAGRYVVGRTDAETYLLPQRELLLTLHVPVHTEDMCAAQNQERLRRQVRAGHASSAALSAAWPTEQARLTSSRRAAGQYANALSANETGVCQAKAVPQTATTLLAASPSTPLLLSRTSYEVRALPGDVVYIPRGWGFDVQRILGTATIHSGSCGGAGGPVAGKVDFCDNRTIAPHKGARPGRPLPGQPESREPMDPKSDVASTASVELTSVEVDAVCLNYHPYPELTEAQAAVYVAANYVHGGVDEFYEHGGNRVYHAYH</sequence>
<name>A0A836G5F3_9TRYP</name>
<dbReference type="KEGG" id="lmat:92510994"/>
<proteinExistence type="predicted"/>
<keyword evidence="3" id="KW-1185">Reference proteome</keyword>
<evidence type="ECO:0000313" key="3">
    <source>
        <dbReference type="Proteomes" id="UP000673552"/>
    </source>
</evidence>
<feature type="compositionally biased region" description="Basic and acidic residues" evidence="1">
    <location>
        <begin position="107"/>
        <end position="118"/>
    </location>
</feature>
<evidence type="ECO:0000313" key="2">
    <source>
        <dbReference type="EMBL" id="KAG5466679.1"/>
    </source>
</evidence>
<comment type="caution">
    <text evidence="2">The sequence shown here is derived from an EMBL/GenBank/DDBJ whole genome shotgun (WGS) entry which is preliminary data.</text>
</comment>
<dbReference type="EMBL" id="JAFEUZ010000035">
    <property type="protein sequence ID" value="KAG5466679.1"/>
    <property type="molecule type" value="Genomic_DNA"/>
</dbReference>
<reference evidence="3" key="2">
    <citation type="journal article" date="2021" name="Sci. Data">
        <title>Chromosome-scale genome sequencing, assembly and annotation of six genomes from subfamily Leishmaniinae.</title>
        <authorList>
            <person name="Almutairi H."/>
            <person name="Urbaniak M.D."/>
            <person name="Bates M.D."/>
            <person name="Jariyapan N."/>
            <person name="Kwakye-Nuako G."/>
            <person name="Thomaz Soccol V."/>
            <person name="Al-Salem W.S."/>
            <person name="Dillon R.J."/>
            <person name="Bates P.A."/>
            <person name="Gatherer D."/>
        </authorList>
    </citation>
    <scope>NUCLEOTIDE SEQUENCE [LARGE SCALE GENOMIC DNA]</scope>
</reference>
<feature type="compositionally biased region" description="Low complexity" evidence="1">
    <location>
        <begin position="444"/>
        <end position="455"/>
    </location>
</feature>
<evidence type="ECO:0000256" key="1">
    <source>
        <dbReference type="SAM" id="MobiDB-lite"/>
    </source>
</evidence>
<feature type="region of interest" description="Disordered" evidence="1">
    <location>
        <begin position="512"/>
        <end position="539"/>
    </location>
</feature>
<feature type="region of interest" description="Disordered" evidence="1">
    <location>
        <begin position="107"/>
        <end position="156"/>
    </location>
</feature>
<dbReference type="Proteomes" id="UP000673552">
    <property type="component" value="Unassembled WGS sequence"/>
</dbReference>
<dbReference type="AlphaFoldDB" id="A0A836G5F3"/>
<reference evidence="3" key="1">
    <citation type="journal article" date="2021" name="Microbiol. Resour. Announc.">
        <title>LGAAP: Leishmaniinae Genome Assembly and Annotation Pipeline.</title>
        <authorList>
            <person name="Almutairi H."/>
            <person name="Urbaniak M.D."/>
            <person name="Bates M.D."/>
            <person name="Jariyapan N."/>
            <person name="Kwakye-Nuako G."/>
            <person name="Thomaz-Soccol V."/>
            <person name="Al-Salem W.S."/>
            <person name="Dillon R.J."/>
            <person name="Bates P.A."/>
            <person name="Gatherer D."/>
        </authorList>
    </citation>
    <scope>NUCLEOTIDE SEQUENCE [LARGE SCALE GENOMIC DNA]</scope>
</reference>
<protein>
    <submittedName>
        <fullName evidence="2">Uncharacterized protein</fullName>
    </submittedName>
</protein>
<dbReference type="GeneID" id="92510994"/>
<gene>
    <name evidence="2" type="ORF">LSCM1_00849</name>
</gene>
<dbReference type="RefSeq" id="XP_067174587.1">
    <property type="nucleotide sequence ID" value="XM_067318482.1"/>
</dbReference>
<organism evidence="2 3">
    <name type="scientific">Leishmania martiniquensis</name>
    <dbReference type="NCBI Taxonomy" id="1580590"/>
    <lineage>
        <taxon>Eukaryota</taxon>
        <taxon>Discoba</taxon>
        <taxon>Euglenozoa</taxon>
        <taxon>Kinetoplastea</taxon>
        <taxon>Metakinetoplastina</taxon>
        <taxon>Trypanosomatida</taxon>
        <taxon>Trypanosomatidae</taxon>
        <taxon>Leishmaniinae</taxon>
        <taxon>Leishmania</taxon>
    </lineage>
</organism>
<feature type="compositionally biased region" description="Basic and acidic residues" evidence="1">
    <location>
        <begin position="512"/>
        <end position="526"/>
    </location>
</feature>
<accession>A0A836G5F3</accession>
<dbReference type="OrthoDB" id="252009at2759"/>
<feature type="region of interest" description="Disordered" evidence="1">
    <location>
        <begin position="444"/>
        <end position="490"/>
    </location>
</feature>
<feature type="compositionally biased region" description="Basic and acidic residues" evidence="1">
    <location>
        <begin position="735"/>
        <end position="744"/>
    </location>
</feature>
<feature type="compositionally biased region" description="Polar residues" evidence="1">
    <location>
        <begin position="138"/>
        <end position="147"/>
    </location>
</feature>